<evidence type="ECO:0000259" key="5">
    <source>
        <dbReference type="PROSITE" id="PS50931"/>
    </source>
</evidence>
<dbReference type="GO" id="GO:0003677">
    <property type="term" value="F:DNA binding"/>
    <property type="evidence" value="ECO:0007669"/>
    <property type="project" value="UniProtKB-KW"/>
</dbReference>
<dbReference type="SUPFAM" id="SSF46785">
    <property type="entry name" value="Winged helix' DNA-binding domain"/>
    <property type="match status" value="1"/>
</dbReference>
<dbReference type="InterPro" id="IPR036390">
    <property type="entry name" value="WH_DNA-bd_sf"/>
</dbReference>
<feature type="domain" description="HTH lysR-type" evidence="5">
    <location>
        <begin position="20"/>
        <end position="77"/>
    </location>
</feature>
<dbReference type="Gene3D" id="3.40.190.10">
    <property type="entry name" value="Periplasmic binding protein-like II"/>
    <property type="match status" value="2"/>
</dbReference>
<dbReference type="STRING" id="94624.Bpet3143"/>
<evidence type="ECO:0000256" key="1">
    <source>
        <dbReference type="ARBA" id="ARBA00009437"/>
    </source>
</evidence>
<name>A9IU06_BORPD</name>
<dbReference type="PANTHER" id="PTHR30579:SF7">
    <property type="entry name" value="HTH-TYPE TRANSCRIPTIONAL REGULATOR LRHA-RELATED"/>
    <property type="match status" value="1"/>
</dbReference>
<dbReference type="FunFam" id="1.10.10.10:FF:000001">
    <property type="entry name" value="LysR family transcriptional regulator"/>
    <property type="match status" value="1"/>
</dbReference>
<gene>
    <name evidence="6" type="ordered locus">Bpet3143</name>
</gene>
<dbReference type="InterPro" id="IPR036388">
    <property type="entry name" value="WH-like_DNA-bd_sf"/>
</dbReference>
<keyword evidence="2" id="KW-0805">Transcription regulation</keyword>
<keyword evidence="4" id="KW-0804">Transcription</keyword>
<comment type="similarity">
    <text evidence="1">Belongs to the LysR transcriptional regulatory family.</text>
</comment>
<dbReference type="PANTHER" id="PTHR30579">
    <property type="entry name" value="TRANSCRIPTIONAL REGULATOR"/>
    <property type="match status" value="1"/>
</dbReference>
<dbReference type="eggNOG" id="COG0583">
    <property type="taxonomic scope" value="Bacteria"/>
</dbReference>
<evidence type="ECO:0000313" key="7">
    <source>
        <dbReference type="Proteomes" id="UP000001225"/>
    </source>
</evidence>
<keyword evidence="3" id="KW-0238">DNA-binding</keyword>
<dbReference type="InterPro" id="IPR005119">
    <property type="entry name" value="LysR_subst-bd"/>
</dbReference>
<evidence type="ECO:0000256" key="2">
    <source>
        <dbReference type="ARBA" id="ARBA00023015"/>
    </source>
</evidence>
<organism evidence="6 7">
    <name type="scientific">Bordetella petrii (strain ATCC BAA-461 / DSM 12804 / CCUG 43448 / CIP 107267 / Se-1111R)</name>
    <dbReference type="NCBI Taxonomy" id="340100"/>
    <lineage>
        <taxon>Bacteria</taxon>
        <taxon>Pseudomonadati</taxon>
        <taxon>Pseudomonadota</taxon>
        <taxon>Betaproteobacteria</taxon>
        <taxon>Burkholderiales</taxon>
        <taxon>Alcaligenaceae</taxon>
        <taxon>Bordetella</taxon>
    </lineage>
</organism>
<dbReference type="AlphaFoldDB" id="A9IU06"/>
<accession>A9IU06</accession>
<dbReference type="InterPro" id="IPR050176">
    <property type="entry name" value="LTTR"/>
</dbReference>
<dbReference type="PROSITE" id="PS50931">
    <property type="entry name" value="HTH_LYSR"/>
    <property type="match status" value="1"/>
</dbReference>
<dbReference type="Proteomes" id="UP000001225">
    <property type="component" value="Chromosome"/>
</dbReference>
<dbReference type="Pfam" id="PF00126">
    <property type="entry name" value="HTH_1"/>
    <property type="match status" value="1"/>
</dbReference>
<evidence type="ECO:0000313" key="6">
    <source>
        <dbReference type="EMBL" id="CAP43485.1"/>
    </source>
</evidence>
<dbReference type="InterPro" id="IPR000847">
    <property type="entry name" value="LysR_HTH_N"/>
</dbReference>
<dbReference type="EMBL" id="AM902716">
    <property type="protein sequence ID" value="CAP43485.1"/>
    <property type="molecule type" value="Genomic_DNA"/>
</dbReference>
<dbReference type="GO" id="GO:0003700">
    <property type="term" value="F:DNA-binding transcription factor activity"/>
    <property type="evidence" value="ECO:0007669"/>
    <property type="project" value="InterPro"/>
</dbReference>
<dbReference type="SUPFAM" id="SSF53850">
    <property type="entry name" value="Periplasmic binding protein-like II"/>
    <property type="match status" value="1"/>
</dbReference>
<keyword evidence="7" id="KW-1185">Reference proteome</keyword>
<evidence type="ECO:0000256" key="3">
    <source>
        <dbReference type="ARBA" id="ARBA00023125"/>
    </source>
</evidence>
<reference evidence="6 7" key="1">
    <citation type="journal article" date="2008" name="BMC Genomics">
        <title>The missing link: Bordetella petrii is endowed with both the metabolic versatility of environmental bacteria and virulence traits of pathogenic Bordetellae.</title>
        <authorList>
            <person name="Gross R."/>
            <person name="Guzman C.A."/>
            <person name="Sebaihia M."/>
            <person name="Martins Dos Santos V.A."/>
            <person name="Pieper D.H."/>
            <person name="Koebnik R."/>
            <person name="Lechner M."/>
            <person name="Bartels D."/>
            <person name="Buhrmester J."/>
            <person name="Choudhuri J.V."/>
            <person name="Ebensen T."/>
            <person name="Gaigalat L."/>
            <person name="Herrmann S."/>
            <person name="Khachane A.N."/>
            <person name="Larisch C."/>
            <person name="Link S."/>
            <person name="Linke B."/>
            <person name="Meyer F."/>
            <person name="Mormann S."/>
            <person name="Nakunst D."/>
            <person name="Rueckert C."/>
            <person name="Schneiker-Bekel S."/>
            <person name="Schulze K."/>
            <person name="Vorhoelter F.J."/>
            <person name="Yevsa T."/>
            <person name="Engle J.T."/>
            <person name="Goldman W.E."/>
            <person name="Puehler A."/>
            <person name="Goebel U.B."/>
            <person name="Goesmann A."/>
            <person name="Bloecker H."/>
            <person name="Kaiser O."/>
            <person name="Martinez-Arias R."/>
        </authorList>
    </citation>
    <scope>NUCLEOTIDE SEQUENCE [LARGE SCALE GENOMIC DNA]</scope>
    <source>
        <strain evidence="7">ATCC BAA-461 / DSM 12804 / CCUG 43448 / CIP 107267 / Se-1111R</strain>
    </source>
</reference>
<protein>
    <submittedName>
        <fullName evidence="6">Transcriptional regulator, LysR-family</fullName>
    </submittedName>
</protein>
<dbReference type="Pfam" id="PF03466">
    <property type="entry name" value="LysR_substrate"/>
    <property type="match status" value="1"/>
</dbReference>
<dbReference type="KEGG" id="bpt:Bpet3143"/>
<proteinExistence type="inferred from homology"/>
<evidence type="ECO:0000256" key="4">
    <source>
        <dbReference type="ARBA" id="ARBA00023163"/>
    </source>
</evidence>
<dbReference type="Gene3D" id="1.10.10.10">
    <property type="entry name" value="Winged helix-like DNA-binding domain superfamily/Winged helix DNA-binding domain"/>
    <property type="match status" value="1"/>
</dbReference>
<sequence length="307" mass="33478">MIFRVEWVMDDYSAADGPPLDTVLLRTFLEIVDSGSFATAAERLALTPSAVSGHMRRLEQLVGASLLARTTRRLELTQAGDTLYAYGRNILDLEREARAKLRGTPLRGRLRIGASEDFAGAWLPQVLQRFRQSHPAATVELKVGITADLLRQQERGHLDLVFGKQCSRVERSGTLLWNEPLVWAYAADRLLVAGEPLPLAVFPEPCVYRESAVAALGRTDRAWRIVFESSSMAGCLAAARAGFAVTVVADSQRGAGLRVLDGEDGLPELPAARFYAFAGNENPVSAALIEAARRAGQSRFAVRGFRG</sequence>